<gene>
    <name evidence="1" type="ORF">CEXT_665181</name>
</gene>
<dbReference type="AlphaFoldDB" id="A0AAV4RGN3"/>
<reference evidence="1 2" key="1">
    <citation type="submission" date="2021-06" db="EMBL/GenBank/DDBJ databases">
        <title>Caerostris extrusa draft genome.</title>
        <authorList>
            <person name="Kono N."/>
            <person name="Arakawa K."/>
        </authorList>
    </citation>
    <scope>NUCLEOTIDE SEQUENCE [LARGE SCALE GENOMIC DNA]</scope>
</reference>
<organism evidence="1 2">
    <name type="scientific">Caerostris extrusa</name>
    <name type="common">Bark spider</name>
    <name type="synonym">Caerostris bankana</name>
    <dbReference type="NCBI Taxonomy" id="172846"/>
    <lineage>
        <taxon>Eukaryota</taxon>
        <taxon>Metazoa</taxon>
        <taxon>Ecdysozoa</taxon>
        <taxon>Arthropoda</taxon>
        <taxon>Chelicerata</taxon>
        <taxon>Arachnida</taxon>
        <taxon>Araneae</taxon>
        <taxon>Araneomorphae</taxon>
        <taxon>Entelegynae</taxon>
        <taxon>Araneoidea</taxon>
        <taxon>Araneidae</taxon>
        <taxon>Caerostris</taxon>
    </lineage>
</organism>
<sequence length="83" mass="9535">MAKVKGMRIIRINNITCTSMFQRNKCLIFDPLYHKDSAMALNIIDNYSRWSKASPVPDIRCLIVAAALVKNWISHFGQLQLIK</sequence>
<dbReference type="Proteomes" id="UP001054945">
    <property type="component" value="Unassembled WGS sequence"/>
</dbReference>
<evidence type="ECO:0000313" key="2">
    <source>
        <dbReference type="Proteomes" id="UP001054945"/>
    </source>
</evidence>
<accession>A0AAV4RGN3</accession>
<proteinExistence type="predicted"/>
<evidence type="ECO:0000313" key="1">
    <source>
        <dbReference type="EMBL" id="GIY20850.1"/>
    </source>
</evidence>
<keyword evidence="2" id="KW-1185">Reference proteome</keyword>
<comment type="caution">
    <text evidence="1">The sequence shown here is derived from an EMBL/GenBank/DDBJ whole genome shotgun (WGS) entry which is preliminary data.</text>
</comment>
<dbReference type="EMBL" id="BPLR01007940">
    <property type="protein sequence ID" value="GIY20850.1"/>
    <property type="molecule type" value="Genomic_DNA"/>
</dbReference>
<protein>
    <submittedName>
        <fullName evidence="1">Uncharacterized protein</fullName>
    </submittedName>
</protein>
<name>A0AAV4RGN3_CAEEX</name>